<evidence type="ECO:0000256" key="2">
    <source>
        <dbReference type="ARBA" id="ARBA00004496"/>
    </source>
</evidence>
<evidence type="ECO:0000256" key="9">
    <source>
        <dbReference type="HAMAP-Rule" id="MF_01014"/>
    </source>
</evidence>
<feature type="active site" description="Proton donor" evidence="9">
    <location>
        <position position="131"/>
    </location>
</feature>
<reference evidence="13" key="1">
    <citation type="journal article" date="2019" name="Int. J. Syst. Evol. Microbiol.">
        <title>The Global Catalogue of Microorganisms (GCM) 10K type strain sequencing project: providing services to taxonomists for standard genome sequencing and annotation.</title>
        <authorList>
            <consortium name="The Broad Institute Genomics Platform"/>
            <consortium name="The Broad Institute Genome Sequencing Center for Infectious Disease"/>
            <person name="Wu L."/>
            <person name="Ma J."/>
        </authorList>
    </citation>
    <scope>NUCLEOTIDE SEQUENCE [LARGE SCALE GENOMIC DNA]</scope>
    <source>
        <strain evidence="13">JCM 17926</strain>
    </source>
</reference>
<comment type="catalytic activity">
    <reaction evidence="1 9 11">
        <text>1-(5-phospho-beta-D-ribosyl)-5-[(5-phospho-beta-D-ribosylamino)methylideneamino]imidazole-4-carboxamide = 5-[(5-phospho-1-deoxy-D-ribulos-1-ylimino)methylamino]-1-(5-phospho-beta-D-ribosyl)imidazole-4-carboxamide</text>
        <dbReference type="Rhea" id="RHEA:15469"/>
        <dbReference type="ChEBI" id="CHEBI:58435"/>
        <dbReference type="ChEBI" id="CHEBI:58525"/>
        <dbReference type="EC" id="5.3.1.16"/>
    </reaction>
</comment>
<evidence type="ECO:0000256" key="5">
    <source>
        <dbReference type="ARBA" id="ARBA00022490"/>
    </source>
</evidence>
<proteinExistence type="inferred from homology"/>
<dbReference type="InterPro" id="IPR013785">
    <property type="entry name" value="Aldolase_TIM"/>
</dbReference>
<dbReference type="HAMAP" id="MF_01014">
    <property type="entry name" value="HisA"/>
    <property type="match status" value="1"/>
</dbReference>
<dbReference type="Proteomes" id="UP001500552">
    <property type="component" value="Unassembled WGS sequence"/>
</dbReference>
<evidence type="ECO:0000256" key="6">
    <source>
        <dbReference type="ARBA" id="ARBA00022605"/>
    </source>
</evidence>
<protein>
    <recommendedName>
        <fullName evidence="9 11">1-(5-phosphoribosyl)-5-[(5-phosphoribosylamino)methylideneamino] imidazole-4-carboxamide isomerase</fullName>
        <ecNumber evidence="9 11">5.3.1.16</ecNumber>
    </recommendedName>
    <alternativeName>
        <fullName evidence="9">Phosphoribosylformimino-5-aminoimidazole carboxamide ribotide isomerase</fullName>
    </alternativeName>
</protein>
<dbReference type="PANTHER" id="PTHR43090:SF2">
    <property type="entry name" value="1-(5-PHOSPHORIBOSYL)-5-[(5-PHOSPHORIBOSYLAMINO)METHYLIDENEAMINO] IMIDAZOLE-4-CARBOXAMIDE ISOMERASE"/>
    <property type="match status" value="1"/>
</dbReference>
<keyword evidence="13" id="KW-1185">Reference proteome</keyword>
<evidence type="ECO:0000313" key="13">
    <source>
        <dbReference type="Proteomes" id="UP001500552"/>
    </source>
</evidence>
<evidence type="ECO:0000256" key="11">
    <source>
        <dbReference type="RuleBase" id="RU003658"/>
    </source>
</evidence>
<evidence type="ECO:0000313" key="12">
    <source>
        <dbReference type="EMBL" id="GAA4427644.1"/>
    </source>
</evidence>
<evidence type="ECO:0000256" key="7">
    <source>
        <dbReference type="ARBA" id="ARBA00023102"/>
    </source>
</evidence>
<accession>A0ABP8LE67</accession>
<evidence type="ECO:0000256" key="10">
    <source>
        <dbReference type="RuleBase" id="RU003657"/>
    </source>
</evidence>
<dbReference type="Pfam" id="PF00977">
    <property type="entry name" value="His_biosynth"/>
    <property type="match status" value="1"/>
</dbReference>
<keyword evidence="6 9" id="KW-0028">Amino-acid biosynthesis</keyword>
<evidence type="ECO:0000256" key="3">
    <source>
        <dbReference type="ARBA" id="ARBA00005133"/>
    </source>
</evidence>
<gene>
    <name evidence="9 12" type="primary">hisA</name>
    <name evidence="12" type="ORF">GCM10023188_11000</name>
</gene>
<dbReference type="NCBIfam" id="TIGR00007">
    <property type="entry name" value="1-(5-phosphoribosyl)-5-[(5-phosphoribosylamino)methylideneamino]imidazole-4-carboxamide isomerase"/>
    <property type="match status" value="1"/>
</dbReference>
<dbReference type="SUPFAM" id="SSF51366">
    <property type="entry name" value="Ribulose-phoshate binding barrel"/>
    <property type="match status" value="1"/>
</dbReference>
<evidence type="ECO:0000256" key="8">
    <source>
        <dbReference type="ARBA" id="ARBA00023235"/>
    </source>
</evidence>
<comment type="pathway">
    <text evidence="3 9 11">Amino-acid biosynthesis; L-histidine biosynthesis; L-histidine from 5-phospho-alpha-D-ribose 1-diphosphate: step 4/9.</text>
</comment>
<dbReference type="InterPro" id="IPR044524">
    <property type="entry name" value="Isoase_HisA-like"/>
</dbReference>
<evidence type="ECO:0000256" key="4">
    <source>
        <dbReference type="ARBA" id="ARBA00009667"/>
    </source>
</evidence>
<dbReference type="RefSeq" id="WP_345157382.1">
    <property type="nucleotide sequence ID" value="NZ_BAABHC010000004.1"/>
</dbReference>
<keyword evidence="8 9" id="KW-0413">Isomerase</keyword>
<dbReference type="InterPro" id="IPR023016">
    <property type="entry name" value="HisA/PriA"/>
</dbReference>
<comment type="similarity">
    <text evidence="4 9 10">Belongs to the HisA/HisF family.</text>
</comment>
<dbReference type="InterPro" id="IPR011060">
    <property type="entry name" value="RibuloseP-bd_barrel"/>
</dbReference>
<comment type="caution">
    <text evidence="12">The sequence shown here is derived from an EMBL/GenBank/DDBJ whole genome shotgun (WGS) entry which is preliminary data.</text>
</comment>
<dbReference type="InterPro" id="IPR006062">
    <property type="entry name" value="His_biosynth"/>
</dbReference>
<sequence>MMEIIPAIDLIGGQCVRLTEGDFAQQTTYDSNPLEVAKRFEGHGIRRLHLVDLDGARAKKPVNLAVLEKIAANTSLSIDFGGGLQSEEAVRQAFEAGAAQITAGSIAVREPETVKQWLQQYGPEKIIIGADFKGTNIAISAWTEESAFTLDDFISDYVQTGAKLFICTDVSKDGKLQGPSLDTYRHLKTTLPKAGVIASGGVTTIRDVEELQEIGVTGAIIGKAIYEGTIQLKDLERFIYAD</sequence>
<comment type="subcellular location">
    <subcellularLocation>
        <location evidence="2 9 11">Cytoplasm</location>
    </subcellularLocation>
</comment>
<dbReference type="Gene3D" id="3.20.20.70">
    <property type="entry name" value="Aldolase class I"/>
    <property type="match status" value="1"/>
</dbReference>
<name>A0ABP8LE67_9BACT</name>
<keyword evidence="5 9" id="KW-0963">Cytoplasm</keyword>
<dbReference type="EC" id="5.3.1.16" evidence="9 11"/>
<keyword evidence="7 9" id="KW-0368">Histidine biosynthesis</keyword>
<evidence type="ECO:0000256" key="1">
    <source>
        <dbReference type="ARBA" id="ARBA00000901"/>
    </source>
</evidence>
<dbReference type="InterPro" id="IPR006063">
    <property type="entry name" value="HisA_bact_arch"/>
</dbReference>
<dbReference type="CDD" id="cd04732">
    <property type="entry name" value="HisA"/>
    <property type="match status" value="1"/>
</dbReference>
<dbReference type="PANTHER" id="PTHR43090">
    <property type="entry name" value="1-(5-PHOSPHORIBOSYL)-5-[(5-PHOSPHORIBOSYLAMINO)METHYLIDENEAMINO] IMIDAZOLE-4-CARBOXAMIDE ISOMERASE"/>
    <property type="match status" value="1"/>
</dbReference>
<dbReference type="EMBL" id="BAABHC010000004">
    <property type="protein sequence ID" value="GAA4427644.1"/>
    <property type="molecule type" value="Genomic_DNA"/>
</dbReference>
<feature type="active site" description="Proton acceptor" evidence="9">
    <location>
        <position position="9"/>
    </location>
</feature>
<organism evidence="12 13">
    <name type="scientific">Pontibacter saemangeumensis</name>
    <dbReference type="NCBI Taxonomy" id="1084525"/>
    <lineage>
        <taxon>Bacteria</taxon>
        <taxon>Pseudomonadati</taxon>
        <taxon>Bacteroidota</taxon>
        <taxon>Cytophagia</taxon>
        <taxon>Cytophagales</taxon>
        <taxon>Hymenobacteraceae</taxon>
        <taxon>Pontibacter</taxon>
    </lineage>
</organism>
<dbReference type="GO" id="GO:0016853">
    <property type="term" value="F:isomerase activity"/>
    <property type="evidence" value="ECO:0007669"/>
    <property type="project" value="UniProtKB-KW"/>
</dbReference>